<evidence type="ECO:0000313" key="2">
    <source>
        <dbReference type="Proteomes" id="UP000831189"/>
    </source>
</evidence>
<gene>
    <name evidence="1" type="ORF">M0M42_13445</name>
</gene>
<protein>
    <submittedName>
        <fullName evidence="1">Uncharacterized protein</fullName>
    </submittedName>
</protein>
<sequence length="64" mass="7087">MAWRPSPSFTKIEARPLDLDFDDTGGAITELNAPLLDRNGEELGRKLGIAEWDSEAMQVFCSGF</sequence>
<dbReference type="Proteomes" id="UP000831189">
    <property type="component" value="Chromosome"/>
</dbReference>
<accession>A0ABY4KKR4</accession>
<reference evidence="1 2" key="1">
    <citation type="submission" date="2022-04" db="EMBL/GenBank/DDBJ databases">
        <title>Pseudomonas knackmussii B09-2.</title>
        <authorList>
            <person name="Deng Y."/>
        </authorList>
    </citation>
    <scope>NUCLEOTIDE SEQUENCE [LARGE SCALE GENOMIC DNA]</scope>
    <source>
        <strain evidence="1 2">B09-2</strain>
    </source>
</reference>
<keyword evidence="2" id="KW-1185">Reference proteome</keyword>
<organism evidence="1 2">
    <name type="scientific">Pseudomonas knackmussii</name>
    <dbReference type="NCBI Taxonomy" id="65741"/>
    <lineage>
        <taxon>Bacteria</taxon>
        <taxon>Pseudomonadati</taxon>
        <taxon>Pseudomonadota</taxon>
        <taxon>Gammaproteobacteria</taxon>
        <taxon>Pseudomonadales</taxon>
        <taxon>Pseudomonadaceae</taxon>
        <taxon>Pseudomonas</taxon>
    </lineage>
</organism>
<name>A0ABY4KKR4_9PSED</name>
<evidence type="ECO:0000313" key="1">
    <source>
        <dbReference type="EMBL" id="UPQ81422.1"/>
    </source>
</evidence>
<proteinExistence type="predicted"/>
<dbReference type="EMBL" id="CP096208">
    <property type="protein sequence ID" value="UPQ81422.1"/>
    <property type="molecule type" value="Genomic_DNA"/>
</dbReference>